<sequence length="263" mass="28350">MSRSAEHADRDWSAADYGQHAGFVVDLAADLVDWLAPPPGERVLDLGCGDGTMSLRLLARDVAVTGVDASPAMVAAACEQGVPAMVLDGHDLATGTAGTGYDAVFSNAALHWMKHDPDAVIAGIKTVLRPGGRVVAEFGATGNIAPIQAALRAEAEARGHDADALDPWFFPTEADYRDRLENAGFSIERIECFERPTDLPSDMADWLTTLARPFVMAFTAGAERDAYVCDVVERLRPELADANGHWHAPYVRLRLIARKPEQD</sequence>
<evidence type="ECO:0000313" key="4">
    <source>
        <dbReference type="EMBL" id="ROO32743.1"/>
    </source>
</evidence>
<keyword evidence="5" id="KW-1185">Reference proteome</keyword>
<comment type="caution">
    <text evidence="4">The sequence shown here is derived from an EMBL/GenBank/DDBJ whole genome shotgun (WGS) entry which is preliminary data.</text>
</comment>
<evidence type="ECO:0000313" key="5">
    <source>
        <dbReference type="Proteomes" id="UP000285310"/>
    </source>
</evidence>
<reference evidence="4 5" key="1">
    <citation type="submission" date="2013-10" db="EMBL/GenBank/DDBJ databases">
        <title>Salinisphaera japonica YTM-1 Genome Sequencing.</title>
        <authorList>
            <person name="Lai Q."/>
            <person name="Li C."/>
            <person name="Shao Z."/>
        </authorList>
    </citation>
    <scope>NUCLEOTIDE SEQUENCE [LARGE SCALE GENOMIC DNA]</scope>
    <source>
        <strain evidence="4 5">YTM-1</strain>
    </source>
</reference>
<dbReference type="AlphaFoldDB" id="A0A423Q2F8"/>
<feature type="domain" description="Methyltransferase" evidence="3">
    <location>
        <begin position="43"/>
        <end position="132"/>
    </location>
</feature>
<keyword evidence="2 4" id="KW-0808">Transferase</keyword>
<protein>
    <submittedName>
        <fullName evidence="4">Trans-aconitate methyltransferase</fullName>
    </submittedName>
</protein>
<dbReference type="Gene3D" id="3.40.50.150">
    <property type="entry name" value="Vaccinia Virus protein VP39"/>
    <property type="match status" value="1"/>
</dbReference>
<dbReference type="OrthoDB" id="9760689at2"/>
<dbReference type="PANTHER" id="PTHR43861">
    <property type="entry name" value="TRANS-ACONITATE 2-METHYLTRANSFERASE-RELATED"/>
    <property type="match status" value="1"/>
</dbReference>
<keyword evidence="1 4" id="KW-0489">Methyltransferase</keyword>
<evidence type="ECO:0000259" key="3">
    <source>
        <dbReference type="Pfam" id="PF13649"/>
    </source>
</evidence>
<accession>A0A423Q2F8</accession>
<dbReference type="InterPro" id="IPR041698">
    <property type="entry name" value="Methyltransf_25"/>
</dbReference>
<dbReference type="EMBL" id="AYKG01000001">
    <property type="protein sequence ID" value="ROO32743.1"/>
    <property type="molecule type" value="Genomic_DNA"/>
</dbReference>
<gene>
    <name evidence="4" type="ORF">SAJA_00415</name>
</gene>
<dbReference type="GO" id="GO:0008168">
    <property type="term" value="F:methyltransferase activity"/>
    <property type="evidence" value="ECO:0007669"/>
    <property type="project" value="UniProtKB-KW"/>
</dbReference>
<dbReference type="RefSeq" id="WP_123656675.1">
    <property type="nucleotide sequence ID" value="NZ_AYKG01000001.1"/>
</dbReference>
<dbReference type="Pfam" id="PF13649">
    <property type="entry name" value="Methyltransf_25"/>
    <property type="match status" value="1"/>
</dbReference>
<evidence type="ECO:0000256" key="1">
    <source>
        <dbReference type="ARBA" id="ARBA00022603"/>
    </source>
</evidence>
<dbReference type="GO" id="GO:0032259">
    <property type="term" value="P:methylation"/>
    <property type="evidence" value="ECO:0007669"/>
    <property type="project" value="UniProtKB-KW"/>
</dbReference>
<dbReference type="SUPFAM" id="SSF53335">
    <property type="entry name" value="S-adenosyl-L-methionine-dependent methyltransferases"/>
    <property type="match status" value="1"/>
</dbReference>
<proteinExistence type="predicted"/>
<dbReference type="InParanoid" id="A0A423Q2F8"/>
<evidence type="ECO:0000256" key="2">
    <source>
        <dbReference type="ARBA" id="ARBA00022679"/>
    </source>
</evidence>
<dbReference type="FunCoup" id="A0A423Q2F8">
    <property type="interactions" value="95"/>
</dbReference>
<name>A0A423Q2F8_9GAMM</name>
<dbReference type="PANTHER" id="PTHR43861:SF1">
    <property type="entry name" value="TRANS-ACONITATE 2-METHYLTRANSFERASE"/>
    <property type="match status" value="1"/>
</dbReference>
<organism evidence="4 5">
    <name type="scientific">Salinisphaera japonica YTM-1</name>
    <dbReference type="NCBI Taxonomy" id="1209778"/>
    <lineage>
        <taxon>Bacteria</taxon>
        <taxon>Pseudomonadati</taxon>
        <taxon>Pseudomonadota</taxon>
        <taxon>Gammaproteobacteria</taxon>
        <taxon>Salinisphaerales</taxon>
        <taxon>Salinisphaeraceae</taxon>
        <taxon>Salinisphaera</taxon>
    </lineage>
</organism>
<dbReference type="Proteomes" id="UP000285310">
    <property type="component" value="Unassembled WGS sequence"/>
</dbReference>
<dbReference type="InterPro" id="IPR029063">
    <property type="entry name" value="SAM-dependent_MTases_sf"/>
</dbReference>
<dbReference type="CDD" id="cd02440">
    <property type="entry name" value="AdoMet_MTases"/>
    <property type="match status" value="1"/>
</dbReference>